<evidence type="ECO:0000256" key="5">
    <source>
        <dbReference type="ARBA" id="ARBA00022884"/>
    </source>
</evidence>
<dbReference type="PROSITE" id="PS51194">
    <property type="entry name" value="HELICASE_CTER"/>
    <property type="match status" value="1"/>
</dbReference>
<evidence type="ECO:0000256" key="3">
    <source>
        <dbReference type="ARBA" id="ARBA00022806"/>
    </source>
</evidence>
<dbReference type="GO" id="GO:0003678">
    <property type="term" value="F:DNA helicase activity"/>
    <property type="evidence" value="ECO:0007669"/>
    <property type="project" value="TreeGrafter"/>
</dbReference>
<comment type="caution">
    <text evidence="10">The sequence shown here is derived from an EMBL/GenBank/DDBJ whole genome shotgun (WGS) entry which is preliminary data.</text>
</comment>
<keyword evidence="1" id="KW-0547">Nucleotide-binding</keyword>
<keyword evidence="4" id="KW-0067">ATP-binding</keyword>
<dbReference type="Pfam" id="PF00271">
    <property type="entry name" value="Helicase_C"/>
    <property type="match status" value="1"/>
</dbReference>
<feature type="domain" description="Helicase C-terminal" evidence="9">
    <location>
        <begin position="522"/>
        <end position="695"/>
    </location>
</feature>
<dbReference type="Pfam" id="PF21010">
    <property type="entry name" value="HA2_C"/>
    <property type="match status" value="1"/>
</dbReference>
<dbReference type="Gene3D" id="1.20.120.1080">
    <property type="match status" value="1"/>
</dbReference>
<dbReference type="InterPro" id="IPR011709">
    <property type="entry name" value="DEAD-box_helicase_OB_fold"/>
</dbReference>
<name>A0A6G0ZMR6_APHCR</name>
<keyword evidence="5" id="KW-0694">RNA-binding</keyword>
<dbReference type="SUPFAM" id="SSF52540">
    <property type="entry name" value="P-loop containing nucleoside triphosphate hydrolases"/>
    <property type="match status" value="1"/>
</dbReference>
<dbReference type="GO" id="GO:0005737">
    <property type="term" value="C:cytoplasm"/>
    <property type="evidence" value="ECO:0007669"/>
    <property type="project" value="TreeGrafter"/>
</dbReference>
<dbReference type="EMBL" id="VUJU01000151">
    <property type="protein sequence ID" value="KAF0772658.1"/>
    <property type="molecule type" value="Genomic_DNA"/>
</dbReference>
<dbReference type="GO" id="GO:0003724">
    <property type="term" value="F:RNA helicase activity"/>
    <property type="evidence" value="ECO:0007669"/>
    <property type="project" value="TreeGrafter"/>
</dbReference>
<dbReference type="InterPro" id="IPR002464">
    <property type="entry name" value="DNA/RNA_helicase_DEAH_CS"/>
</dbReference>
<accession>A0A6G0ZMR6</accession>
<dbReference type="Proteomes" id="UP000478052">
    <property type="component" value="Unassembled WGS sequence"/>
</dbReference>
<protein>
    <recommendedName>
        <fullName evidence="12">ATP-dependent RNA helicase DHX36</fullName>
    </recommendedName>
</protein>
<dbReference type="PROSITE" id="PS51192">
    <property type="entry name" value="HELICASE_ATP_BIND_1"/>
    <property type="match status" value="1"/>
</dbReference>
<reference evidence="10 11" key="1">
    <citation type="submission" date="2019-08" db="EMBL/GenBank/DDBJ databases">
        <title>Whole genome of Aphis craccivora.</title>
        <authorList>
            <person name="Voronova N.V."/>
            <person name="Shulinski R.S."/>
            <person name="Bandarenka Y.V."/>
            <person name="Zhorov D.G."/>
            <person name="Warner D."/>
        </authorList>
    </citation>
    <scope>NUCLEOTIDE SEQUENCE [LARGE SCALE GENOMIC DNA]</scope>
    <source>
        <strain evidence="10">180601</strain>
        <tissue evidence="10">Whole Body</tissue>
    </source>
</reference>
<organism evidence="10 11">
    <name type="scientific">Aphis craccivora</name>
    <name type="common">Cowpea aphid</name>
    <dbReference type="NCBI Taxonomy" id="307492"/>
    <lineage>
        <taxon>Eukaryota</taxon>
        <taxon>Metazoa</taxon>
        <taxon>Ecdysozoa</taxon>
        <taxon>Arthropoda</taxon>
        <taxon>Hexapoda</taxon>
        <taxon>Insecta</taxon>
        <taxon>Pterygota</taxon>
        <taxon>Neoptera</taxon>
        <taxon>Paraneoptera</taxon>
        <taxon>Hemiptera</taxon>
        <taxon>Sternorrhyncha</taxon>
        <taxon>Aphidomorpha</taxon>
        <taxon>Aphidoidea</taxon>
        <taxon>Aphididae</taxon>
        <taxon>Aphidini</taxon>
        <taxon>Aphis</taxon>
        <taxon>Aphis</taxon>
    </lineage>
</organism>
<dbReference type="CDD" id="cd18791">
    <property type="entry name" value="SF2_C_RHA"/>
    <property type="match status" value="1"/>
</dbReference>
<evidence type="ECO:0000259" key="8">
    <source>
        <dbReference type="PROSITE" id="PS51192"/>
    </source>
</evidence>
<dbReference type="PANTHER" id="PTHR18934">
    <property type="entry name" value="ATP-DEPENDENT RNA HELICASE"/>
    <property type="match status" value="1"/>
</dbReference>
<dbReference type="GO" id="GO:0016787">
    <property type="term" value="F:hydrolase activity"/>
    <property type="evidence" value="ECO:0007669"/>
    <property type="project" value="UniProtKB-KW"/>
</dbReference>
<evidence type="ECO:0000313" key="11">
    <source>
        <dbReference type="Proteomes" id="UP000478052"/>
    </source>
</evidence>
<dbReference type="GO" id="GO:0051880">
    <property type="term" value="F:G-quadruplex DNA binding"/>
    <property type="evidence" value="ECO:0007669"/>
    <property type="project" value="TreeGrafter"/>
</dbReference>
<gene>
    <name evidence="10" type="ORF">FWK35_00002676</name>
</gene>
<dbReference type="GO" id="GO:0005524">
    <property type="term" value="F:ATP binding"/>
    <property type="evidence" value="ECO:0007669"/>
    <property type="project" value="UniProtKB-KW"/>
</dbReference>
<dbReference type="InterPro" id="IPR001650">
    <property type="entry name" value="Helicase_C-like"/>
</dbReference>
<dbReference type="PROSITE" id="PS00690">
    <property type="entry name" value="DEAH_ATP_HELICASE"/>
    <property type="match status" value="1"/>
</dbReference>
<dbReference type="GO" id="GO:0005634">
    <property type="term" value="C:nucleus"/>
    <property type="evidence" value="ECO:0007669"/>
    <property type="project" value="TreeGrafter"/>
</dbReference>
<dbReference type="AlphaFoldDB" id="A0A6G0ZMR6"/>
<dbReference type="Gene3D" id="3.40.50.300">
    <property type="entry name" value="P-loop containing nucleotide triphosphate hydrolases"/>
    <property type="match status" value="2"/>
</dbReference>
<dbReference type="Pfam" id="PF07717">
    <property type="entry name" value="OB_NTP_bind"/>
    <property type="match status" value="1"/>
</dbReference>
<evidence type="ECO:0000256" key="4">
    <source>
        <dbReference type="ARBA" id="ARBA00022840"/>
    </source>
</evidence>
<dbReference type="OrthoDB" id="5600252at2759"/>
<dbReference type="SMART" id="SM00490">
    <property type="entry name" value="HELICc"/>
    <property type="match status" value="1"/>
</dbReference>
<evidence type="ECO:0000256" key="6">
    <source>
        <dbReference type="ARBA" id="ARBA00060772"/>
    </source>
</evidence>
<dbReference type="GO" id="GO:0002151">
    <property type="term" value="F:G-quadruplex RNA binding"/>
    <property type="evidence" value="ECO:0007669"/>
    <property type="project" value="TreeGrafter"/>
</dbReference>
<dbReference type="InterPro" id="IPR014001">
    <property type="entry name" value="Helicase_ATP-bd"/>
</dbReference>
<evidence type="ECO:0000259" key="9">
    <source>
        <dbReference type="PROSITE" id="PS51194"/>
    </source>
</evidence>
<dbReference type="Pfam" id="PF00270">
    <property type="entry name" value="DEAD"/>
    <property type="match status" value="1"/>
</dbReference>
<dbReference type="InterPro" id="IPR027417">
    <property type="entry name" value="P-loop_NTPase"/>
</dbReference>
<evidence type="ECO:0008006" key="12">
    <source>
        <dbReference type="Google" id="ProtNLM"/>
    </source>
</evidence>
<feature type="domain" description="Helicase ATP-binding" evidence="8">
    <location>
        <begin position="276"/>
        <end position="445"/>
    </location>
</feature>
<keyword evidence="3" id="KW-0347">Helicase</keyword>
<sequence length="995" mass="114599">MPPMKPFRINKQTGPKDKNKGPRQTSKSNHADHDDFFLDNGGPSNTNDKQKSRSSHPPHLKGRDIGLWHARKQASMREDEEMLDMARPKVKPPSHLRGRELDMWHKEQNRIWQKSKKKEQQKELGKCFIKLRIEEISRMEMQFQQLEEEMPIPDENIKPSVISNSKLNTKDYSNHKALNLLTLKDEDVDENAEYIIDRYKKLEDSNFKRKFLDNITGSMEENLVASIQSNMKLQNDESKNAYLRNELENKRKSVKYRSMCEIRKKLPSYSKKDEILELIHKNQVILISGETGCGKTTQMAQFILDDAIMSGRGSTCRIVCTQPRRISAISVAERVADERAERIGEASVGYQIRLERKLGREYGSILFCTTGILLQHIQRDSALNYYSHIIIDEIHERDTISDFTLTILKSIIPVRPDIKVILMSATLNAAAFSKYYNDCPSLNIPGFTYPVEELYLEDIYTLNKFRYFPKKQTQRPRKIKPGDPFSEFVIPYVNEMRRFKKCPLAVLNWLENPSSEDTDYELITELINYICSNKDDGAILVFLSGWDQISKLTKILKDKGFGNTSRYILIPLHSMLPTVSQKSVFESPPRGVRKIILSTNIAETSVTIDDVVYVINNGRMKLKGFDAENNIGTLNEEWVSLANSRQRRGRAGRVRPGICYHLYTRGRERSFNDYVLPEMMRTSLEEVILQAKILQVGKMIILGAMFSCLSPIMTIAASLNFKDPFVMPANKEYQCREIKKEMDEGHQSDHLMVTRAMSKFLLAKQENRAWEFCRENFLMFNTMNMLHELKSQYAKYLCDLGFIKTPIYTDSEYNQNSNNVKLLKCVLAAGLCPNIAVSNPKIKTNGRKFSKFVTAEDGKVEIHPKSVNSIDSYYESPLLLYHTKLKTTSIFLHDTTMIYPFPVVLFAKNLKINGEKTDHVTFSLNPQINFTCSNRTAVFIKQVRRRLKFLIDHLMSHPEEISFNSNSGSGKALKLVVDLVSAEEHPGVLEFPFTF</sequence>
<keyword evidence="2" id="KW-0378">Hydrolase</keyword>
<proteinExistence type="inferred from homology"/>
<evidence type="ECO:0000313" key="10">
    <source>
        <dbReference type="EMBL" id="KAF0772658.1"/>
    </source>
</evidence>
<dbReference type="SMART" id="SM00487">
    <property type="entry name" value="DEXDc"/>
    <property type="match status" value="1"/>
</dbReference>
<evidence type="ECO:0000256" key="2">
    <source>
        <dbReference type="ARBA" id="ARBA00022801"/>
    </source>
</evidence>
<dbReference type="PANTHER" id="PTHR18934:SF237">
    <property type="entry name" value="ATP-DEPENDENT DNA_RNA HELICASE DHX36"/>
    <property type="match status" value="1"/>
</dbReference>
<evidence type="ECO:0000256" key="1">
    <source>
        <dbReference type="ARBA" id="ARBA00022741"/>
    </source>
</evidence>
<dbReference type="InterPro" id="IPR011545">
    <property type="entry name" value="DEAD/DEAH_box_helicase_dom"/>
</dbReference>
<feature type="region of interest" description="Disordered" evidence="7">
    <location>
        <begin position="1"/>
        <end position="68"/>
    </location>
</feature>
<dbReference type="FunFam" id="3.40.50.300:FF:000526">
    <property type="entry name" value="DExH-box ATP-dependent RNA helicase DExH3"/>
    <property type="match status" value="1"/>
</dbReference>
<comment type="similarity">
    <text evidence="6">Belongs to the DExH box helicase family.</text>
</comment>
<keyword evidence="11" id="KW-1185">Reference proteome</keyword>
<evidence type="ECO:0000256" key="7">
    <source>
        <dbReference type="SAM" id="MobiDB-lite"/>
    </source>
</evidence>